<dbReference type="InterPro" id="IPR006905">
    <property type="entry name" value="Flavin_halogenase"/>
</dbReference>
<name>A0A0R2UAX9_9GAMM</name>
<dbReference type="AlphaFoldDB" id="A0A0R2UAX9"/>
<comment type="caution">
    <text evidence="1">The sequence shown here is derived from an EMBL/GenBank/DDBJ whole genome shotgun (WGS) entry which is preliminary data.</text>
</comment>
<proteinExistence type="predicted"/>
<evidence type="ECO:0000313" key="1">
    <source>
        <dbReference type="EMBL" id="KRO96639.1"/>
    </source>
</evidence>
<organism evidence="1 2">
    <name type="scientific">SAR92 bacterium BACL26 MAG-121220-bin70</name>
    <dbReference type="NCBI Taxonomy" id="1655626"/>
    <lineage>
        <taxon>Bacteria</taxon>
        <taxon>Pseudomonadati</taxon>
        <taxon>Pseudomonadota</taxon>
        <taxon>Gammaproteobacteria</taxon>
        <taxon>Cellvibrionales</taxon>
        <taxon>Porticoccaceae</taxon>
        <taxon>SAR92 clade</taxon>
    </lineage>
</organism>
<dbReference type="PANTHER" id="PTHR43747:SF4">
    <property type="entry name" value="FLAVIN-DEPENDENT TRYPTOPHAN HALOGENASE"/>
    <property type="match status" value="1"/>
</dbReference>
<dbReference type="Proteomes" id="UP000051213">
    <property type="component" value="Unassembled WGS sequence"/>
</dbReference>
<dbReference type="Pfam" id="PF04820">
    <property type="entry name" value="Trp_halogenase"/>
    <property type="match status" value="1"/>
</dbReference>
<reference evidence="1 2" key="1">
    <citation type="submission" date="2015-10" db="EMBL/GenBank/DDBJ databases">
        <title>Metagenome-Assembled Genomes uncover a global brackish microbiome.</title>
        <authorList>
            <person name="Hugerth L.W."/>
            <person name="Larsson J."/>
            <person name="Alneberg J."/>
            <person name="Lindh M.V."/>
            <person name="Legrand C."/>
            <person name="Pinhassi J."/>
            <person name="Andersson A.F."/>
        </authorList>
    </citation>
    <scope>NUCLEOTIDE SEQUENCE [LARGE SCALE GENOMIC DNA]</scope>
    <source>
        <strain evidence="1">BACL26 MAG-121220-bin70</strain>
    </source>
</reference>
<gene>
    <name evidence="1" type="ORF">ABS24_08745</name>
</gene>
<accession>A0A0R2UAX9</accession>
<dbReference type="GO" id="GO:0004497">
    <property type="term" value="F:monooxygenase activity"/>
    <property type="evidence" value="ECO:0007669"/>
    <property type="project" value="InterPro"/>
</dbReference>
<sequence length="385" mass="44259">QHFWLKGKERGISKEFGDYSVELQAAKANKFAVLPNNGLNYAYHIDASLYAKFLRRLAERHNTKRVEGKITVVNQHDNGDIKSVVLASGKIIQGDLFIDCSGFAGLLIEKTLNTEFEDWSQWLPCDSAIAVQTRSVRDPIPYTRAIARESGWQWRIPLQSRVGNGLVFCSKYLTDQEATQTLLSNLEGEVLTEPRVIKFRTGQRTQHWNRNCIALGLAGGFVEPLESTSIHLIQRGIIRLMQMFPFDGVVEPDVQEFNSQMKDEFYFIRDFIVMHYHLTERTDTEFWRHCKAMKIPDSLQHRLDLFKKTGRIFQQAGDVFAENSWSQVMLGQGLIPEHYHPIVDMMSDDELEQFLKKISISVEQTVSQLPSHQQFLSQYCPAKSI</sequence>
<dbReference type="InterPro" id="IPR036188">
    <property type="entry name" value="FAD/NAD-bd_sf"/>
</dbReference>
<dbReference type="EMBL" id="LICA01000048">
    <property type="protein sequence ID" value="KRO96639.1"/>
    <property type="molecule type" value="Genomic_DNA"/>
</dbReference>
<dbReference type="Gene3D" id="3.50.50.60">
    <property type="entry name" value="FAD/NAD(P)-binding domain"/>
    <property type="match status" value="1"/>
</dbReference>
<dbReference type="SUPFAM" id="SSF51905">
    <property type="entry name" value="FAD/NAD(P)-binding domain"/>
    <property type="match status" value="1"/>
</dbReference>
<dbReference type="InterPro" id="IPR050816">
    <property type="entry name" value="Flavin-dep_Halogenase_NPB"/>
</dbReference>
<protein>
    <submittedName>
        <fullName evidence="1">Tryptophan halogenase</fullName>
    </submittedName>
</protein>
<dbReference type="PANTHER" id="PTHR43747">
    <property type="entry name" value="FAD-BINDING PROTEIN"/>
    <property type="match status" value="1"/>
</dbReference>
<feature type="non-terminal residue" evidence="1">
    <location>
        <position position="1"/>
    </location>
</feature>
<evidence type="ECO:0000313" key="2">
    <source>
        <dbReference type="Proteomes" id="UP000051213"/>
    </source>
</evidence>